<dbReference type="PANTHER" id="PTHR24320:SF148">
    <property type="entry name" value="NAD(P)-BINDING ROSSMANN-FOLD SUPERFAMILY PROTEIN"/>
    <property type="match status" value="1"/>
</dbReference>
<dbReference type="PANTHER" id="PTHR24320">
    <property type="entry name" value="RETINOL DEHYDROGENASE"/>
    <property type="match status" value="1"/>
</dbReference>
<gene>
    <name evidence="3" type="ORF">HGA15_33870</name>
</gene>
<dbReference type="GO" id="GO:0016491">
    <property type="term" value="F:oxidoreductase activity"/>
    <property type="evidence" value="ECO:0007669"/>
    <property type="project" value="UniProtKB-KW"/>
</dbReference>
<accession>A0A846YU35</accession>
<keyword evidence="4" id="KW-1185">Reference proteome</keyword>
<reference evidence="3 4" key="1">
    <citation type="submission" date="2020-04" db="EMBL/GenBank/DDBJ databases">
        <title>MicrobeNet Type strains.</title>
        <authorList>
            <person name="Nicholson A.C."/>
        </authorList>
    </citation>
    <scope>NUCLEOTIDE SEQUENCE [LARGE SCALE GENOMIC DNA]</scope>
    <source>
        <strain evidence="3 4">JCM 3332</strain>
    </source>
</reference>
<evidence type="ECO:0000313" key="4">
    <source>
        <dbReference type="Proteomes" id="UP000570678"/>
    </source>
</evidence>
<dbReference type="Pfam" id="PF00106">
    <property type="entry name" value="adh_short"/>
    <property type="match status" value="1"/>
</dbReference>
<evidence type="ECO:0000256" key="2">
    <source>
        <dbReference type="ARBA" id="ARBA00023002"/>
    </source>
</evidence>
<comment type="similarity">
    <text evidence="1">Belongs to the short-chain dehydrogenases/reductases (SDR) family.</text>
</comment>
<proteinExistence type="inferred from homology"/>
<dbReference type="RefSeq" id="WP_168434004.1">
    <property type="nucleotide sequence ID" value="NZ_JAAXOT010000038.1"/>
</dbReference>
<evidence type="ECO:0000313" key="3">
    <source>
        <dbReference type="EMBL" id="NKY61038.1"/>
    </source>
</evidence>
<sequence length="316" mass="33434">MSWSSADIPDQRGRVAVVTGANSGLGLETARQLAARGAHIVLAARNQHTARAAVASIESEVPGASLEIISVDLGVQTSVREAARRITAGHPRLDLLINNAGVMAGSEARTVDGYERQLGVDHLGHWTLTGLLLPNLLGAADPRVVTVTSMARHLGQELDKANPHLTGRYDPWRAYGQAKLANFHFALGLHRLFGSTGVRAASLVAHPGAARTNLTTATVQDSGTALTARLLDHATGTLGQSAKAGALPQLRAATDPAARSGELYAPLLVGRGRPVSRPILRRIHTDRAIDTLWEVSERETGVRIDESTLLTSGDSR</sequence>
<name>A0A846YU35_9NOCA</name>
<dbReference type="NCBIfam" id="NF004846">
    <property type="entry name" value="PRK06197.1"/>
    <property type="match status" value="1"/>
</dbReference>
<dbReference type="Gene3D" id="3.40.50.720">
    <property type="entry name" value="NAD(P)-binding Rossmann-like Domain"/>
    <property type="match status" value="1"/>
</dbReference>
<evidence type="ECO:0000256" key="1">
    <source>
        <dbReference type="ARBA" id="ARBA00006484"/>
    </source>
</evidence>
<comment type="caution">
    <text evidence="3">The sequence shown here is derived from an EMBL/GenBank/DDBJ whole genome shotgun (WGS) entry which is preliminary data.</text>
</comment>
<dbReference type="AlphaFoldDB" id="A0A846YU35"/>
<dbReference type="InterPro" id="IPR036291">
    <property type="entry name" value="NAD(P)-bd_dom_sf"/>
</dbReference>
<dbReference type="PRINTS" id="PR00081">
    <property type="entry name" value="GDHRDH"/>
</dbReference>
<protein>
    <submittedName>
        <fullName evidence="3">SDR family NAD(P)-dependent oxidoreductase</fullName>
    </submittedName>
</protein>
<dbReference type="Proteomes" id="UP000570678">
    <property type="component" value="Unassembled WGS sequence"/>
</dbReference>
<dbReference type="EMBL" id="JAAXOT010000038">
    <property type="protein sequence ID" value="NKY61038.1"/>
    <property type="molecule type" value="Genomic_DNA"/>
</dbReference>
<organism evidence="3 4">
    <name type="scientific">Nocardia flavorosea</name>
    <dbReference type="NCBI Taxonomy" id="53429"/>
    <lineage>
        <taxon>Bacteria</taxon>
        <taxon>Bacillati</taxon>
        <taxon>Actinomycetota</taxon>
        <taxon>Actinomycetes</taxon>
        <taxon>Mycobacteriales</taxon>
        <taxon>Nocardiaceae</taxon>
        <taxon>Nocardia</taxon>
    </lineage>
</organism>
<keyword evidence="2" id="KW-0560">Oxidoreductase</keyword>
<dbReference type="SUPFAM" id="SSF51735">
    <property type="entry name" value="NAD(P)-binding Rossmann-fold domains"/>
    <property type="match status" value="1"/>
</dbReference>
<dbReference type="InterPro" id="IPR002347">
    <property type="entry name" value="SDR_fam"/>
</dbReference>